<feature type="region of interest" description="Disordered" evidence="1">
    <location>
        <begin position="54"/>
        <end position="75"/>
    </location>
</feature>
<reference evidence="4" key="1">
    <citation type="submission" date="2018-06" db="EMBL/GenBank/DDBJ databases">
        <title>Genome assembly of Danube salmon.</title>
        <authorList>
            <person name="Macqueen D.J."/>
            <person name="Gundappa M.K."/>
        </authorList>
    </citation>
    <scope>NUCLEOTIDE SEQUENCE [LARGE SCALE GENOMIC DNA]</scope>
</reference>
<evidence type="ECO:0000313" key="3">
    <source>
        <dbReference type="Ensembl" id="ENSHHUP00000004739.1"/>
    </source>
</evidence>
<proteinExistence type="predicted"/>
<dbReference type="GeneTree" id="ENSGT00940000158124"/>
<evidence type="ECO:0000256" key="1">
    <source>
        <dbReference type="SAM" id="MobiDB-lite"/>
    </source>
</evidence>
<dbReference type="AlphaFoldDB" id="A0A4W5JY19"/>
<reference evidence="3" key="2">
    <citation type="submission" date="2025-08" db="UniProtKB">
        <authorList>
            <consortium name="Ensembl"/>
        </authorList>
    </citation>
    <scope>IDENTIFICATION</scope>
</reference>
<reference evidence="3" key="3">
    <citation type="submission" date="2025-09" db="UniProtKB">
        <authorList>
            <consortium name="Ensembl"/>
        </authorList>
    </citation>
    <scope>IDENTIFICATION</scope>
</reference>
<accession>A0A4W5JY19</accession>
<protein>
    <submittedName>
        <fullName evidence="3">Uncharacterized protein</fullName>
    </submittedName>
</protein>
<organism evidence="3 4">
    <name type="scientific">Hucho hucho</name>
    <name type="common">huchen</name>
    <dbReference type="NCBI Taxonomy" id="62062"/>
    <lineage>
        <taxon>Eukaryota</taxon>
        <taxon>Metazoa</taxon>
        <taxon>Chordata</taxon>
        <taxon>Craniata</taxon>
        <taxon>Vertebrata</taxon>
        <taxon>Euteleostomi</taxon>
        <taxon>Actinopterygii</taxon>
        <taxon>Neopterygii</taxon>
        <taxon>Teleostei</taxon>
        <taxon>Protacanthopterygii</taxon>
        <taxon>Salmoniformes</taxon>
        <taxon>Salmonidae</taxon>
        <taxon>Salmoninae</taxon>
        <taxon>Hucho</taxon>
    </lineage>
</organism>
<evidence type="ECO:0000256" key="2">
    <source>
        <dbReference type="SAM" id="SignalP"/>
    </source>
</evidence>
<name>A0A4W5JY19_9TELE</name>
<feature type="compositionally biased region" description="Basic residues" evidence="1">
    <location>
        <begin position="64"/>
        <end position="74"/>
    </location>
</feature>
<keyword evidence="4" id="KW-1185">Reference proteome</keyword>
<dbReference type="Proteomes" id="UP000314982">
    <property type="component" value="Unassembled WGS sequence"/>
</dbReference>
<keyword evidence="2" id="KW-0732">Signal</keyword>
<dbReference type="Ensembl" id="ENSHHUT00000004899.1">
    <property type="protein sequence ID" value="ENSHHUP00000004739.1"/>
    <property type="gene ID" value="ENSHHUG00000002956.1"/>
</dbReference>
<feature type="chain" id="PRO_5021232809" evidence="2">
    <location>
        <begin position="20"/>
        <end position="113"/>
    </location>
</feature>
<feature type="signal peptide" evidence="2">
    <location>
        <begin position="1"/>
        <end position="19"/>
    </location>
</feature>
<sequence length="113" mass="13108">MPWPSTWFNSLCPLCCVLSLHSFGKQLGGRRGCECITLEPSEMIVVDNASEGEEGALQREVSQRHSRRRFRKVNPRGERELITDGQDPTDYVDNQVYVHLHLHYMHKCPKLRE</sequence>
<evidence type="ECO:0000313" key="4">
    <source>
        <dbReference type="Proteomes" id="UP000314982"/>
    </source>
</evidence>